<accession>A0ABT6MQ10</accession>
<gene>
    <name evidence="2" type="primary">moeB</name>
    <name evidence="2" type="ORF">QF205_06240</name>
</gene>
<evidence type="ECO:0000259" key="1">
    <source>
        <dbReference type="PROSITE" id="PS50206"/>
    </source>
</evidence>
<protein>
    <submittedName>
        <fullName evidence="2">Molybdopterin-synthase adenylyltransferase MoeB</fullName>
    </submittedName>
</protein>
<dbReference type="NCBIfam" id="NF006444">
    <property type="entry name" value="PRK08762.1"/>
    <property type="match status" value="1"/>
</dbReference>
<sequence length="375" mass="40443">MIREITPRDASYRLAQGAVLVDVREEHERELGMAQGALGVARADLEAAPHQHLPGPDADIMLICQSGGRSLLAAQQLQRLGYRRVVSVRGGTLMWQAEGLPLTRPTGTVDEDFHERYSRHLRLPEIGARGQRRLEAASVVVVGAGGLGSPIAFYLAAAGVGQLRLVDDDVVDRSNLQRQILHTDADIGVAKVESAHTRLSALNPRVSVEPVAERLESVNVERLIADADVVVDGGDNFPVRYLLNDACVHLGKPLVYGAVHRFEGQVSVFDAGRQRGRMPCYRCLFPEPPPPEAAPNCSEAGVLGVLPGVVGMLQATEALKLLLHVGEPLTGRLLHFDALSMRFRETRLAPDPDCPLCAPGAAFPGYIDYAAFCAG</sequence>
<comment type="caution">
    <text evidence="2">The sequence shown here is derived from an EMBL/GenBank/DDBJ whole genome shotgun (WGS) entry which is preliminary data.</text>
</comment>
<dbReference type="SMART" id="SM00450">
    <property type="entry name" value="RHOD"/>
    <property type="match status" value="1"/>
</dbReference>
<proteinExistence type="predicted"/>
<dbReference type="PANTHER" id="PTHR10953">
    <property type="entry name" value="UBIQUITIN-ACTIVATING ENZYME E1"/>
    <property type="match status" value="1"/>
</dbReference>
<dbReference type="PANTHER" id="PTHR10953:SF102">
    <property type="entry name" value="ADENYLYLTRANSFERASE AND SULFURTRANSFERASE MOCS3"/>
    <property type="match status" value="1"/>
</dbReference>
<dbReference type="GO" id="GO:0016779">
    <property type="term" value="F:nucleotidyltransferase activity"/>
    <property type="evidence" value="ECO:0007669"/>
    <property type="project" value="UniProtKB-KW"/>
</dbReference>
<dbReference type="SUPFAM" id="SSF52821">
    <property type="entry name" value="Rhodanese/Cell cycle control phosphatase"/>
    <property type="match status" value="1"/>
</dbReference>
<dbReference type="Pfam" id="PF00581">
    <property type="entry name" value="Rhodanese"/>
    <property type="match status" value="1"/>
</dbReference>
<dbReference type="InterPro" id="IPR035985">
    <property type="entry name" value="Ubiquitin-activating_enz"/>
</dbReference>
<dbReference type="InterPro" id="IPR045886">
    <property type="entry name" value="ThiF/MoeB/HesA"/>
</dbReference>
<keyword evidence="2" id="KW-0548">Nucleotidyltransferase</keyword>
<dbReference type="InterPro" id="IPR000594">
    <property type="entry name" value="ThiF_NAD_FAD-bd"/>
</dbReference>
<feature type="domain" description="Rhodanese" evidence="1">
    <location>
        <begin position="14"/>
        <end position="104"/>
    </location>
</feature>
<dbReference type="CDD" id="cd00158">
    <property type="entry name" value="RHOD"/>
    <property type="match status" value="1"/>
</dbReference>
<dbReference type="Gene3D" id="3.40.250.10">
    <property type="entry name" value="Rhodanese-like domain"/>
    <property type="match status" value="1"/>
</dbReference>
<keyword evidence="2" id="KW-0808">Transferase</keyword>
<dbReference type="RefSeq" id="WP_280941883.1">
    <property type="nucleotide sequence ID" value="NZ_JARYGX010000013.1"/>
</dbReference>
<keyword evidence="3" id="KW-1185">Reference proteome</keyword>
<evidence type="ECO:0000313" key="2">
    <source>
        <dbReference type="EMBL" id="MDH7452684.1"/>
    </source>
</evidence>
<evidence type="ECO:0000313" key="3">
    <source>
        <dbReference type="Proteomes" id="UP001160550"/>
    </source>
</evidence>
<dbReference type="Proteomes" id="UP001160550">
    <property type="component" value="Unassembled WGS sequence"/>
</dbReference>
<dbReference type="SUPFAM" id="SSF69572">
    <property type="entry name" value="Activating enzymes of the ubiquitin-like proteins"/>
    <property type="match status" value="1"/>
</dbReference>
<dbReference type="NCBIfam" id="NF004281">
    <property type="entry name" value="PRK05690.1"/>
    <property type="match status" value="1"/>
</dbReference>
<dbReference type="InterPro" id="IPR036873">
    <property type="entry name" value="Rhodanese-like_dom_sf"/>
</dbReference>
<dbReference type="Pfam" id="PF00899">
    <property type="entry name" value="ThiF"/>
    <property type="match status" value="1"/>
</dbReference>
<dbReference type="Gene3D" id="3.40.50.720">
    <property type="entry name" value="NAD(P)-binding Rossmann-like Domain"/>
    <property type="match status" value="1"/>
</dbReference>
<name>A0ABT6MQ10_9GAMM</name>
<dbReference type="EMBL" id="JARYGX010000013">
    <property type="protein sequence ID" value="MDH7452684.1"/>
    <property type="molecule type" value="Genomic_DNA"/>
</dbReference>
<reference evidence="2" key="2">
    <citation type="submission" date="2023-04" db="EMBL/GenBank/DDBJ databases">
        <authorList>
            <person name="Sun J.-Q."/>
        </authorList>
    </citation>
    <scope>NUCLEOTIDE SEQUENCE</scope>
    <source>
        <strain evidence="2">CC-YY355</strain>
    </source>
</reference>
<dbReference type="CDD" id="cd00757">
    <property type="entry name" value="ThiF_MoeB_HesA_family"/>
    <property type="match status" value="1"/>
</dbReference>
<dbReference type="InterPro" id="IPR001763">
    <property type="entry name" value="Rhodanese-like_dom"/>
</dbReference>
<organism evidence="2 3">
    <name type="scientific">Luteimonas composti</name>
    <dbReference type="NCBI Taxonomy" id="398257"/>
    <lineage>
        <taxon>Bacteria</taxon>
        <taxon>Pseudomonadati</taxon>
        <taxon>Pseudomonadota</taxon>
        <taxon>Gammaproteobacteria</taxon>
        <taxon>Lysobacterales</taxon>
        <taxon>Lysobacteraceae</taxon>
        <taxon>Luteimonas</taxon>
    </lineage>
</organism>
<dbReference type="PROSITE" id="PS50206">
    <property type="entry name" value="RHODANESE_3"/>
    <property type="match status" value="1"/>
</dbReference>
<reference evidence="2" key="1">
    <citation type="journal article" date="2007" name="Int. J. Syst. Evol. Microbiol.">
        <title>Luteimonas composti sp. nov., a moderately thermophilic bacterium isolated from food waste.</title>
        <authorList>
            <person name="Young C.C."/>
            <person name="Kampfer P."/>
            <person name="Chen W.M."/>
            <person name="Yen W.S."/>
            <person name="Arun A.B."/>
            <person name="Lai W.A."/>
            <person name="Shen F.T."/>
            <person name="Rekha P.D."/>
            <person name="Lin K.Y."/>
            <person name="Chou J.H."/>
        </authorList>
    </citation>
    <scope>NUCLEOTIDE SEQUENCE</scope>
    <source>
        <strain evidence="2">CC-YY355</strain>
    </source>
</reference>